<dbReference type="GO" id="GO:0005886">
    <property type="term" value="C:plasma membrane"/>
    <property type="evidence" value="ECO:0007669"/>
    <property type="project" value="UniProtKB-SubCell"/>
</dbReference>
<evidence type="ECO:0000256" key="2">
    <source>
        <dbReference type="ARBA" id="ARBA00022475"/>
    </source>
</evidence>
<evidence type="ECO:0000256" key="5">
    <source>
        <dbReference type="ARBA" id="ARBA00022741"/>
    </source>
</evidence>
<sequence length="204" mass="21264">MSTLSRTSLRTFGVAVRAMLVFTLILGIGYTAVVTAVGQLVFPWQANGSLVTDSSGQTVGSSLIGQQFLDTEGNPSPRYFQPRPSAAGEGYDPTASGGSNLGPTNQKLVDAITGRRAAVAAFEGVDPSLVPADAITASGSGLDSDISVAYADLQVARIARERGLSEQVVQQLVASKIEPRDLGYLGESRVNVLELNLALDALSH</sequence>
<keyword evidence="8 11" id="KW-1133">Transmembrane helix</keyword>
<dbReference type="NCBIfam" id="TIGR00681">
    <property type="entry name" value="kdpC"/>
    <property type="match status" value="1"/>
</dbReference>
<keyword evidence="4 11" id="KW-0812">Transmembrane</keyword>
<dbReference type="HAMAP" id="MF_00276">
    <property type="entry name" value="KdpC"/>
    <property type="match status" value="1"/>
</dbReference>
<keyword evidence="10 11" id="KW-0472">Membrane</keyword>
<comment type="similarity">
    <text evidence="11">Belongs to the KdpC family.</text>
</comment>
<dbReference type="PANTHER" id="PTHR30042:SF2">
    <property type="entry name" value="POTASSIUM-TRANSPORTING ATPASE KDPC SUBUNIT"/>
    <property type="match status" value="1"/>
</dbReference>
<evidence type="ECO:0000313" key="13">
    <source>
        <dbReference type="EMBL" id="HAN25393.1"/>
    </source>
</evidence>
<dbReference type="Proteomes" id="UP000033451">
    <property type="component" value="Unassembled WGS sequence"/>
</dbReference>
<evidence type="ECO:0000256" key="1">
    <source>
        <dbReference type="ARBA" id="ARBA00022448"/>
    </source>
</evidence>
<keyword evidence="9 11" id="KW-0406">Ion transport</keyword>
<feature type="region of interest" description="Disordered" evidence="12">
    <location>
        <begin position="73"/>
        <end position="103"/>
    </location>
</feature>
<evidence type="ECO:0000256" key="8">
    <source>
        <dbReference type="ARBA" id="ARBA00022989"/>
    </source>
</evidence>
<comment type="function">
    <text evidence="11">Part of the high-affinity ATP-driven potassium transport (or Kdp) system, which catalyzes the hydrolysis of ATP coupled with the electrogenic transport of potassium into the cytoplasm. This subunit acts as a catalytic chaperone that increases the ATP-binding affinity of the ATP-hydrolyzing subunit KdpB by the formation of a transient KdpB/KdpC/ATP ternary complex.</text>
</comment>
<dbReference type="OrthoDB" id="9788285at2"/>
<keyword evidence="15" id="KW-1185">Reference proteome</keyword>
<dbReference type="EMBL" id="DMNG01000221">
    <property type="protein sequence ID" value="HAN25393.1"/>
    <property type="molecule type" value="Genomic_DNA"/>
</dbReference>
<dbReference type="RefSeq" id="WP_045247972.1">
    <property type="nucleotide sequence ID" value="NZ_JYIY01000076.1"/>
</dbReference>
<dbReference type="Pfam" id="PF02669">
    <property type="entry name" value="KdpC"/>
    <property type="match status" value="1"/>
</dbReference>
<dbReference type="PATRIC" id="fig|400772.4.peg.2081"/>
<evidence type="ECO:0000256" key="4">
    <source>
        <dbReference type="ARBA" id="ARBA00022692"/>
    </source>
</evidence>
<keyword evidence="14" id="KW-0378">Hydrolase</keyword>
<dbReference type="NCBIfam" id="NF001454">
    <property type="entry name" value="PRK00315.1"/>
    <property type="match status" value="1"/>
</dbReference>
<gene>
    <name evidence="11 14" type="primary">kdpC</name>
    <name evidence="13" type="ORF">DCP95_12650</name>
    <name evidence="14" type="ORF">RR49_02067</name>
</gene>
<proteinExistence type="inferred from homology"/>
<comment type="subunit">
    <text evidence="11">The system is composed of three essential subunits: KdpA, KdpB and KdpC.</text>
</comment>
<evidence type="ECO:0000313" key="14">
    <source>
        <dbReference type="EMBL" id="KJL36020.1"/>
    </source>
</evidence>
<comment type="subcellular location">
    <subcellularLocation>
        <location evidence="11">Cell membrane</location>
        <topology evidence="11">Single-pass membrane protein</topology>
    </subcellularLocation>
</comment>
<protein>
    <recommendedName>
        <fullName evidence="11">Potassium-transporting ATPase KdpC subunit</fullName>
    </recommendedName>
    <alternativeName>
        <fullName evidence="11">ATP phosphohydrolase [potassium-transporting] C chain</fullName>
    </alternativeName>
    <alternativeName>
        <fullName evidence="11">Potassium-binding and translocating subunit C</fullName>
    </alternativeName>
    <alternativeName>
        <fullName evidence="11">Potassium-translocating ATPase C chain</fullName>
    </alternativeName>
</protein>
<accession>A0A0F0LUM8</accession>
<evidence type="ECO:0000313" key="16">
    <source>
        <dbReference type="Proteomes" id="UP000257479"/>
    </source>
</evidence>
<keyword evidence="3 11" id="KW-0633">Potassium transport</keyword>
<evidence type="ECO:0000256" key="6">
    <source>
        <dbReference type="ARBA" id="ARBA00022840"/>
    </source>
</evidence>
<keyword evidence="2 11" id="KW-1003">Cell membrane</keyword>
<evidence type="ECO:0000256" key="3">
    <source>
        <dbReference type="ARBA" id="ARBA00022538"/>
    </source>
</evidence>
<dbReference type="InterPro" id="IPR003820">
    <property type="entry name" value="KdpC"/>
</dbReference>
<dbReference type="PANTHER" id="PTHR30042">
    <property type="entry name" value="POTASSIUM-TRANSPORTING ATPASE C CHAIN"/>
    <property type="match status" value="1"/>
</dbReference>
<evidence type="ECO:0000256" key="11">
    <source>
        <dbReference type="HAMAP-Rule" id="MF_00276"/>
    </source>
</evidence>
<dbReference type="Proteomes" id="UP000257479">
    <property type="component" value="Unassembled WGS sequence"/>
</dbReference>
<dbReference type="STRING" id="400772.RR49_02067"/>
<evidence type="ECO:0000313" key="15">
    <source>
        <dbReference type="Proteomes" id="UP000033451"/>
    </source>
</evidence>
<evidence type="ECO:0000256" key="10">
    <source>
        <dbReference type="ARBA" id="ARBA00023136"/>
    </source>
</evidence>
<evidence type="ECO:0000256" key="7">
    <source>
        <dbReference type="ARBA" id="ARBA00022958"/>
    </source>
</evidence>
<keyword evidence="1 11" id="KW-0813">Transport</keyword>
<dbReference type="AlphaFoldDB" id="A0A0F0LUM8"/>
<dbReference type="GO" id="GO:0016787">
    <property type="term" value="F:hydrolase activity"/>
    <property type="evidence" value="ECO:0007669"/>
    <property type="project" value="UniProtKB-KW"/>
</dbReference>
<evidence type="ECO:0000256" key="12">
    <source>
        <dbReference type="SAM" id="MobiDB-lite"/>
    </source>
</evidence>
<dbReference type="GO" id="GO:0008556">
    <property type="term" value="F:P-type potassium transmembrane transporter activity"/>
    <property type="evidence" value="ECO:0007669"/>
    <property type="project" value="InterPro"/>
</dbReference>
<keyword evidence="7 11" id="KW-0630">Potassium</keyword>
<organism evidence="14 15">
    <name type="scientific">Microbacterium ginsengisoli</name>
    <dbReference type="NCBI Taxonomy" id="400772"/>
    <lineage>
        <taxon>Bacteria</taxon>
        <taxon>Bacillati</taxon>
        <taxon>Actinomycetota</taxon>
        <taxon>Actinomycetes</taxon>
        <taxon>Micrococcales</taxon>
        <taxon>Microbacteriaceae</taxon>
        <taxon>Microbacterium</taxon>
    </lineage>
</organism>
<comment type="caution">
    <text evidence="14">The sequence shown here is derived from an EMBL/GenBank/DDBJ whole genome shotgun (WGS) entry which is preliminary data.</text>
</comment>
<dbReference type="EMBL" id="JYIY01000076">
    <property type="protein sequence ID" value="KJL36020.1"/>
    <property type="molecule type" value="Genomic_DNA"/>
</dbReference>
<keyword evidence="5 11" id="KW-0547">Nucleotide-binding</keyword>
<dbReference type="GO" id="GO:0005524">
    <property type="term" value="F:ATP binding"/>
    <property type="evidence" value="ECO:0007669"/>
    <property type="project" value="UniProtKB-UniRule"/>
</dbReference>
<reference evidence="14 15" key="1">
    <citation type="submission" date="2015-02" db="EMBL/GenBank/DDBJ databases">
        <title>Draft genome sequences of ten Microbacterium spp. with emphasis on heavy metal contaminated environments.</title>
        <authorList>
            <person name="Corretto E."/>
        </authorList>
    </citation>
    <scope>NUCLEOTIDE SEQUENCE [LARGE SCALE GENOMIC DNA]</scope>
    <source>
        <strain evidence="14 15">DSM 18659</strain>
    </source>
</reference>
<evidence type="ECO:0000256" key="9">
    <source>
        <dbReference type="ARBA" id="ARBA00023065"/>
    </source>
</evidence>
<name>A0A0F0LUM8_9MICO</name>
<feature type="transmembrane region" description="Helical" evidence="11">
    <location>
        <begin position="12"/>
        <end position="33"/>
    </location>
</feature>
<dbReference type="PIRSF" id="PIRSF001296">
    <property type="entry name" value="K_ATPase_KdpC"/>
    <property type="match status" value="1"/>
</dbReference>
<keyword evidence="6 11" id="KW-0067">ATP-binding</keyword>
<reference evidence="13 16" key="2">
    <citation type="journal article" date="2018" name="Nat. Biotechnol.">
        <title>A standardized bacterial taxonomy based on genome phylogeny substantially revises the tree of life.</title>
        <authorList>
            <person name="Parks D.H."/>
            <person name="Chuvochina M."/>
            <person name="Waite D.W."/>
            <person name="Rinke C."/>
            <person name="Skarshewski A."/>
            <person name="Chaumeil P.A."/>
            <person name="Hugenholtz P."/>
        </authorList>
    </citation>
    <scope>NUCLEOTIDE SEQUENCE [LARGE SCALE GENOMIC DNA]</scope>
    <source>
        <strain evidence="13">UBA9152</strain>
    </source>
</reference>